<organism evidence="1 2">
    <name type="scientific">Candidatus Gottesmanbacteria bacterium RIFCSPLOWO2_01_FULL_42_22</name>
    <dbReference type="NCBI Taxonomy" id="1798391"/>
    <lineage>
        <taxon>Bacteria</taxon>
        <taxon>Candidatus Gottesmaniibacteriota</taxon>
    </lineage>
</organism>
<comment type="caution">
    <text evidence="1">The sequence shown here is derived from an EMBL/GenBank/DDBJ whole genome shotgun (WGS) entry which is preliminary data.</text>
</comment>
<dbReference type="EMBL" id="MFJU01000035">
    <property type="protein sequence ID" value="OGG34145.1"/>
    <property type="molecule type" value="Genomic_DNA"/>
</dbReference>
<dbReference type="AlphaFoldDB" id="A0A1F6BB49"/>
<gene>
    <name evidence="1" type="ORF">A2968_03150</name>
</gene>
<reference evidence="1 2" key="1">
    <citation type="journal article" date="2016" name="Nat. Commun.">
        <title>Thousands of microbial genomes shed light on interconnected biogeochemical processes in an aquifer system.</title>
        <authorList>
            <person name="Anantharaman K."/>
            <person name="Brown C.T."/>
            <person name="Hug L.A."/>
            <person name="Sharon I."/>
            <person name="Castelle C.J."/>
            <person name="Probst A.J."/>
            <person name="Thomas B.C."/>
            <person name="Singh A."/>
            <person name="Wilkins M.J."/>
            <person name="Karaoz U."/>
            <person name="Brodie E.L."/>
            <person name="Williams K.H."/>
            <person name="Hubbard S.S."/>
            <person name="Banfield J.F."/>
        </authorList>
    </citation>
    <scope>NUCLEOTIDE SEQUENCE [LARGE SCALE GENOMIC DNA]</scope>
</reference>
<dbReference type="Proteomes" id="UP000176228">
    <property type="component" value="Unassembled WGS sequence"/>
</dbReference>
<sequence length="250" mass="28639">MKILKKKIMTKRRIVLLVCLLIIFFYAVSRAIQGKPIFFVKSRSSVTTPLIEEFKQRTKGYFYGQRILENVADFKKCTEGQYCIELENKDVNWFGITHNGYAISLNNKDLTVKLSFKNEGKQAGVSFVGRFPAEGREWWNDRIGLNLFAEYDYLKIYLETGDSKDQIELMSQKVPAESNGFHSIYLIFKDSGKTVKILSPQGTTIKELDLPKIYPPTLSQGLFPDKKFYLGLSLAPGSKLTISEFFGFTF</sequence>
<accession>A0A1F6BB49</accession>
<name>A0A1F6BB49_9BACT</name>
<dbReference type="STRING" id="1798391.A2968_03150"/>
<proteinExistence type="predicted"/>
<evidence type="ECO:0000313" key="1">
    <source>
        <dbReference type="EMBL" id="OGG34145.1"/>
    </source>
</evidence>
<protein>
    <submittedName>
        <fullName evidence="1">Uncharacterized protein</fullName>
    </submittedName>
</protein>
<evidence type="ECO:0000313" key="2">
    <source>
        <dbReference type="Proteomes" id="UP000176228"/>
    </source>
</evidence>